<dbReference type="EC" id="5.3.4.1" evidence="4"/>
<dbReference type="SUPFAM" id="SSF54928">
    <property type="entry name" value="RNA-binding domain, RBD"/>
    <property type="match status" value="1"/>
</dbReference>
<comment type="similarity">
    <text evidence="3">Belongs to the protein disulfide isomerase family.</text>
</comment>
<dbReference type="InterPro" id="IPR012677">
    <property type="entry name" value="Nucleotide-bd_a/b_plait_sf"/>
</dbReference>
<feature type="domain" description="RRM" evidence="11">
    <location>
        <begin position="524"/>
        <end position="596"/>
    </location>
</feature>
<dbReference type="OrthoDB" id="432972at2759"/>
<keyword evidence="9" id="KW-0175">Coiled coil</keyword>
<dbReference type="InterPro" id="IPR017937">
    <property type="entry name" value="Thioredoxin_CS"/>
</dbReference>
<dbReference type="CDD" id="cd00590">
    <property type="entry name" value="RRM_SF"/>
    <property type="match status" value="1"/>
</dbReference>
<evidence type="ECO:0000256" key="4">
    <source>
        <dbReference type="ARBA" id="ARBA00012723"/>
    </source>
</evidence>
<comment type="caution">
    <text evidence="13">The sequence shown here is derived from an EMBL/GenBank/DDBJ whole genome shotgun (WGS) entry which is preliminary data.</text>
</comment>
<evidence type="ECO:0000313" key="13">
    <source>
        <dbReference type="EMBL" id="CAE7925414.1"/>
    </source>
</evidence>
<feature type="coiled-coil region" evidence="9">
    <location>
        <begin position="637"/>
        <end position="664"/>
    </location>
</feature>
<evidence type="ECO:0000256" key="8">
    <source>
        <dbReference type="PROSITE-ProRule" id="PRU00176"/>
    </source>
</evidence>
<dbReference type="GO" id="GO:0003756">
    <property type="term" value="F:protein disulfide isomerase activity"/>
    <property type="evidence" value="ECO:0007669"/>
    <property type="project" value="TreeGrafter"/>
</dbReference>
<keyword evidence="7" id="KW-0676">Redox-active center</keyword>
<proteinExistence type="inferred from homology"/>
<dbReference type="PANTHER" id="PTHR18929">
    <property type="entry name" value="PROTEIN DISULFIDE ISOMERASE"/>
    <property type="match status" value="1"/>
</dbReference>
<keyword evidence="8" id="KW-0694">RNA-binding</keyword>
<evidence type="ECO:0000256" key="10">
    <source>
        <dbReference type="SAM" id="MobiDB-lite"/>
    </source>
</evidence>
<dbReference type="SUPFAM" id="SSF52833">
    <property type="entry name" value="Thioredoxin-like"/>
    <property type="match status" value="2"/>
</dbReference>
<evidence type="ECO:0000259" key="11">
    <source>
        <dbReference type="PROSITE" id="PS50102"/>
    </source>
</evidence>
<evidence type="ECO:0000256" key="2">
    <source>
        <dbReference type="ARBA" id="ARBA00004319"/>
    </source>
</evidence>
<evidence type="ECO:0000256" key="9">
    <source>
        <dbReference type="SAM" id="Coils"/>
    </source>
</evidence>
<dbReference type="Pfam" id="PF00076">
    <property type="entry name" value="RRM_1"/>
    <property type="match status" value="1"/>
</dbReference>
<dbReference type="GO" id="GO:0003723">
    <property type="term" value="F:RNA binding"/>
    <property type="evidence" value="ECO:0007669"/>
    <property type="project" value="UniProtKB-UniRule"/>
</dbReference>
<dbReference type="PROSITE" id="PS00194">
    <property type="entry name" value="THIOREDOXIN_1"/>
    <property type="match status" value="2"/>
</dbReference>
<dbReference type="Pfam" id="PF00085">
    <property type="entry name" value="Thioredoxin"/>
    <property type="match status" value="2"/>
</dbReference>
<evidence type="ECO:0000259" key="12">
    <source>
        <dbReference type="PROSITE" id="PS51352"/>
    </source>
</evidence>
<accession>A0A813BZR6</accession>
<evidence type="ECO:0000256" key="3">
    <source>
        <dbReference type="ARBA" id="ARBA00006347"/>
    </source>
</evidence>
<feature type="non-terminal residue" evidence="13">
    <location>
        <position position="822"/>
    </location>
</feature>
<keyword evidence="5" id="KW-0256">Endoplasmic reticulum</keyword>
<sequence>EFADQFFRQYEAWAIVKSKQKPVIFWRGGSTANYTIVQEVAMDWRQHARLAKLHTPDDAAGLALLWPGTARKISVYQPYESDEPYSSDSLGIWLAEQFVKSEPPPATQPELVKTVVGMTFRDMVFGPLDQGQHVMLEVYAPWCGHCKKLAPEYERFAIKMADEGRTIVVAKLNGDANGIPYGGFEYTGYPTIFYLAPGSADIVKLSERTAEDLHNFVRKNRVPTKPKAEDKEVNPKVGMDKMLENFRSEDIPVQQTSPVLTVVLKNFIETVFNDIRHCIVMLYAKGCPHCQNMIPLLDSFASVVAHREGLSVAKMDGQANDLPISGFEVKGYPTLFFIEAGQKEPAKSFIGSNALSQMQQYLEWASIAARFVAFQDWGGGGGKDWGGGGGKDWGGGGGKDWGGGGGGGKDWGGGGKDWGNSYGAGCKGDGACGGYGGGSGGCASYGGYDKGGGKGFAGAGGGKGFSSGGCGKGYSSYSSGPGCGGKGYAGCGSNWGGYGVWQPMFNPMMKGFGKGGLRTFANDRKVFIGGLPPDNCSVELNKKLKEHMCTAGPVCLYAEVARNGSGGAAFKSSEDAAAAIEALNGSVFDGITLSVDSWGFKLLAEKKPGDLRHVCKLDLFTLSGHACVGSETLGAKLSLAESAQDALEKEKLDLQSQLKSLETQISARVAEVEAIRAQVAEAAATGASDPMGFEAGARALETADVEELAASWKEHGQKAVEDAQARAAAVKQQTTEELDRLVQRFMELVQQVQDSEAYQSTALNLQSAAEQGMASASQAMAQATAAAEGLQERAASTNVRSLLEQGAASASEAAGQAIRRDR</sequence>
<evidence type="ECO:0000313" key="14">
    <source>
        <dbReference type="Proteomes" id="UP000601435"/>
    </source>
</evidence>
<dbReference type="InterPro" id="IPR035979">
    <property type="entry name" value="RBD_domain_sf"/>
</dbReference>
<dbReference type="PROSITE" id="PS51352">
    <property type="entry name" value="THIOREDOXIN_2"/>
    <property type="match status" value="2"/>
</dbReference>
<dbReference type="PANTHER" id="PTHR18929:SF132">
    <property type="entry name" value="PROTEIN DISULFIDE-ISOMERASE A3"/>
    <property type="match status" value="1"/>
</dbReference>
<dbReference type="EMBL" id="CAJNJA010079508">
    <property type="protein sequence ID" value="CAE7925414.1"/>
    <property type="molecule type" value="Genomic_DNA"/>
</dbReference>
<protein>
    <recommendedName>
        <fullName evidence="4">protein disulfide-isomerase</fullName>
        <ecNumber evidence="4">5.3.4.1</ecNumber>
    </recommendedName>
</protein>
<evidence type="ECO:0000256" key="5">
    <source>
        <dbReference type="ARBA" id="ARBA00022824"/>
    </source>
</evidence>
<feature type="region of interest" description="Disordered" evidence="10">
    <location>
        <begin position="385"/>
        <end position="412"/>
    </location>
</feature>
<comment type="subcellular location">
    <subcellularLocation>
        <location evidence="2">Endoplasmic reticulum lumen</location>
    </subcellularLocation>
</comment>
<evidence type="ECO:0000256" key="7">
    <source>
        <dbReference type="ARBA" id="ARBA00023284"/>
    </source>
</evidence>
<dbReference type="Gene3D" id="3.40.30.10">
    <property type="entry name" value="Glutaredoxin"/>
    <property type="match status" value="2"/>
</dbReference>
<dbReference type="Gene3D" id="3.30.70.330">
    <property type="match status" value="1"/>
</dbReference>
<dbReference type="GO" id="GO:0034976">
    <property type="term" value="P:response to endoplasmic reticulum stress"/>
    <property type="evidence" value="ECO:0007669"/>
    <property type="project" value="TreeGrafter"/>
</dbReference>
<dbReference type="PROSITE" id="PS50102">
    <property type="entry name" value="RRM"/>
    <property type="match status" value="1"/>
</dbReference>
<organism evidence="13 14">
    <name type="scientific">Symbiodinium necroappetens</name>
    <dbReference type="NCBI Taxonomy" id="1628268"/>
    <lineage>
        <taxon>Eukaryota</taxon>
        <taxon>Sar</taxon>
        <taxon>Alveolata</taxon>
        <taxon>Dinophyceae</taxon>
        <taxon>Suessiales</taxon>
        <taxon>Symbiodiniaceae</taxon>
        <taxon>Symbiodinium</taxon>
    </lineage>
</organism>
<dbReference type="InterPro" id="IPR013766">
    <property type="entry name" value="Thioredoxin_domain"/>
</dbReference>
<dbReference type="Proteomes" id="UP000601435">
    <property type="component" value="Unassembled WGS sequence"/>
</dbReference>
<comment type="catalytic activity">
    <reaction evidence="1">
        <text>Catalyzes the rearrangement of -S-S- bonds in proteins.</text>
        <dbReference type="EC" id="5.3.4.1"/>
    </reaction>
</comment>
<feature type="region of interest" description="Disordered" evidence="10">
    <location>
        <begin position="783"/>
        <end position="822"/>
    </location>
</feature>
<dbReference type="GO" id="GO:0006457">
    <property type="term" value="P:protein folding"/>
    <property type="evidence" value="ECO:0007669"/>
    <property type="project" value="TreeGrafter"/>
</dbReference>
<keyword evidence="14" id="KW-1185">Reference proteome</keyword>
<evidence type="ECO:0000256" key="1">
    <source>
        <dbReference type="ARBA" id="ARBA00001182"/>
    </source>
</evidence>
<feature type="domain" description="Thioredoxin" evidence="12">
    <location>
        <begin position="237"/>
        <end position="367"/>
    </location>
</feature>
<gene>
    <name evidence="13" type="primary">PDI</name>
    <name evidence="13" type="ORF">SNEC2469_LOCUS32033</name>
</gene>
<dbReference type="InterPro" id="IPR000504">
    <property type="entry name" value="RRM_dom"/>
</dbReference>
<keyword evidence="6" id="KW-0413">Isomerase</keyword>
<dbReference type="GO" id="GO:0005783">
    <property type="term" value="C:endoplasmic reticulum"/>
    <property type="evidence" value="ECO:0007669"/>
    <property type="project" value="TreeGrafter"/>
</dbReference>
<name>A0A813BZR6_9DINO</name>
<feature type="compositionally biased region" description="Low complexity" evidence="10">
    <location>
        <begin position="802"/>
        <end position="822"/>
    </location>
</feature>
<feature type="domain" description="Thioredoxin" evidence="12">
    <location>
        <begin position="97"/>
        <end position="222"/>
    </location>
</feature>
<evidence type="ECO:0000256" key="6">
    <source>
        <dbReference type="ARBA" id="ARBA00023235"/>
    </source>
</evidence>
<reference evidence="13" key="1">
    <citation type="submission" date="2021-02" db="EMBL/GenBank/DDBJ databases">
        <authorList>
            <person name="Dougan E. K."/>
            <person name="Rhodes N."/>
            <person name="Thang M."/>
            <person name="Chan C."/>
        </authorList>
    </citation>
    <scope>NUCLEOTIDE SEQUENCE</scope>
</reference>
<dbReference type="InterPro" id="IPR036249">
    <property type="entry name" value="Thioredoxin-like_sf"/>
</dbReference>
<dbReference type="AlphaFoldDB" id="A0A813BZR6"/>